<keyword evidence="2" id="KW-1185">Reference proteome</keyword>
<proteinExistence type="predicted"/>
<sequence length="61" mass="6655">MSDNTAAVLSAIDSDKALRSAVIRHLATTHANEFVSPLRAEFRGNDDIALASVNSNKEWQE</sequence>
<evidence type="ECO:0000313" key="2">
    <source>
        <dbReference type="Proteomes" id="UP001202052"/>
    </source>
</evidence>
<dbReference type="GeneID" id="95746843"/>
<accession>A0ABT0NXI1</accession>
<dbReference type="EMBL" id="JAMCCK010000031">
    <property type="protein sequence ID" value="MCL3996070.1"/>
    <property type="molecule type" value="Genomic_DNA"/>
</dbReference>
<protein>
    <submittedName>
        <fullName evidence="1">Uncharacterized protein</fullName>
    </submittedName>
</protein>
<dbReference type="RefSeq" id="WP_030791666.1">
    <property type="nucleotide sequence ID" value="NZ_JAMCCK010000031.1"/>
</dbReference>
<name>A0ABT0NXI1_9ACTN</name>
<comment type="caution">
    <text evidence="1">The sequence shown here is derived from an EMBL/GenBank/DDBJ whole genome shotgun (WGS) entry which is preliminary data.</text>
</comment>
<organism evidence="1 2">
    <name type="scientific">Streptomyces lavenduligriseus</name>
    <dbReference type="NCBI Taxonomy" id="67315"/>
    <lineage>
        <taxon>Bacteria</taxon>
        <taxon>Bacillati</taxon>
        <taxon>Actinomycetota</taxon>
        <taxon>Actinomycetes</taxon>
        <taxon>Kitasatosporales</taxon>
        <taxon>Streptomycetaceae</taxon>
        <taxon>Streptomyces</taxon>
    </lineage>
</organism>
<evidence type="ECO:0000313" key="1">
    <source>
        <dbReference type="EMBL" id="MCL3996070.1"/>
    </source>
</evidence>
<gene>
    <name evidence="1" type="ORF">M4438_21595</name>
</gene>
<dbReference type="Proteomes" id="UP001202052">
    <property type="component" value="Unassembled WGS sequence"/>
</dbReference>
<reference evidence="1 2" key="1">
    <citation type="submission" date="2022-05" db="EMBL/GenBank/DDBJ databases">
        <title>Genome Resource of Streptomyces lavenduligriseus GA1-1, a Strain with Broad-Spectrum Antifungal Activity against Phytopathogenic Fungi.</title>
        <authorList>
            <person name="Qi D."/>
        </authorList>
    </citation>
    <scope>NUCLEOTIDE SEQUENCE [LARGE SCALE GENOMIC DNA]</scope>
    <source>
        <strain evidence="1 2">GA1-1</strain>
    </source>
</reference>